<keyword evidence="7" id="KW-1133">Transmembrane helix</keyword>
<evidence type="ECO:0000256" key="9">
    <source>
        <dbReference type="SAM" id="MobiDB-lite"/>
    </source>
</evidence>
<proteinExistence type="predicted"/>
<feature type="region of interest" description="Disordered" evidence="9">
    <location>
        <begin position="139"/>
        <end position="165"/>
    </location>
</feature>
<keyword evidence="4" id="KW-0997">Cell inner membrane</keyword>
<evidence type="ECO:0000256" key="1">
    <source>
        <dbReference type="ARBA" id="ARBA00004533"/>
    </source>
</evidence>
<dbReference type="AlphaFoldDB" id="A0A1X1A736"/>
<protein>
    <recommendedName>
        <fullName evidence="10">Type II secretion system protein GspC N-terminal domain-containing protein</fullName>
    </recommendedName>
</protein>
<dbReference type="InterPro" id="IPR024961">
    <property type="entry name" value="T2SS_GspC_N"/>
</dbReference>
<dbReference type="Pfam" id="PF11356">
    <property type="entry name" value="T2SSC"/>
    <property type="match status" value="1"/>
</dbReference>
<comment type="subcellular location">
    <subcellularLocation>
        <location evidence="1">Cell inner membrane</location>
    </subcellularLocation>
</comment>
<evidence type="ECO:0000256" key="3">
    <source>
        <dbReference type="ARBA" id="ARBA00022475"/>
    </source>
</evidence>
<sequence length="165" mass="16876">MKLSVHLPWAAMVLATGALLIWRDAANPVVADAAAPAVPVAPASAAQKPLPVATLALAFGFQAPGQPQSSRSDITLKATFVSSQGDARALVKSANGDAIYRVGDRLPGGGVLRRIDVRAIVLWVGGREEAVSLSTSSSPVFQATGSAKGAASVSPSSPRLLREVQ</sequence>
<feature type="domain" description="Type II secretion system protein GspC N-terminal" evidence="10">
    <location>
        <begin position="10"/>
        <end position="131"/>
    </location>
</feature>
<dbReference type="EMBL" id="NBWC01000002">
    <property type="protein sequence ID" value="ORL67716.1"/>
    <property type="molecule type" value="Genomic_DNA"/>
</dbReference>
<dbReference type="GO" id="GO:0015031">
    <property type="term" value="P:protein transport"/>
    <property type="evidence" value="ECO:0007669"/>
    <property type="project" value="UniProtKB-KW"/>
</dbReference>
<evidence type="ECO:0000313" key="11">
    <source>
        <dbReference type="EMBL" id="ORL67716.1"/>
    </source>
</evidence>
<evidence type="ECO:0000256" key="8">
    <source>
        <dbReference type="ARBA" id="ARBA00023136"/>
    </source>
</evidence>
<evidence type="ECO:0000256" key="5">
    <source>
        <dbReference type="ARBA" id="ARBA00022692"/>
    </source>
</evidence>
<dbReference type="OrthoDB" id="6897895at2"/>
<dbReference type="Gene3D" id="2.30.30.830">
    <property type="match status" value="1"/>
</dbReference>
<keyword evidence="6" id="KW-0653">Protein transport</keyword>
<keyword evidence="8" id="KW-0472">Membrane</keyword>
<dbReference type="GO" id="GO:0005886">
    <property type="term" value="C:plasma membrane"/>
    <property type="evidence" value="ECO:0007669"/>
    <property type="project" value="UniProtKB-SubCell"/>
</dbReference>
<keyword evidence="3" id="KW-1003">Cell membrane</keyword>
<evidence type="ECO:0000256" key="2">
    <source>
        <dbReference type="ARBA" id="ARBA00022448"/>
    </source>
</evidence>
<reference evidence="11 12" key="1">
    <citation type="submission" date="2017-04" db="EMBL/GenBank/DDBJ databases">
        <title>Presence of VIM-2 positive Pseudomonas species in chickens and their surrounding environment.</title>
        <authorList>
            <person name="Zhang R."/>
        </authorList>
    </citation>
    <scope>NUCLEOTIDE SEQUENCE [LARGE SCALE GENOMIC DNA]</scope>
    <source>
        <strain evidence="11 12">DZ-C18</strain>
    </source>
</reference>
<evidence type="ECO:0000256" key="4">
    <source>
        <dbReference type="ARBA" id="ARBA00022519"/>
    </source>
</evidence>
<comment type="caution">
    <text evidence="11">The sequence shown here is derived from an EMBL/GenBank/DDBJ whole genome shotgun (WGS) entry which is preliminary data.</text>
</comment>
<evidence type="ECO:0000313" key="12">
    <source>
        <dbReference type="Proteomes" id="UP000193675"/>
    </source>
</evidence>
<evidence type="ECO:0000256" key="6">
    <source>
        <dbReference type="ARBA" id="ARBA00022927"/>
    </source>
</evidence>
<gene>
    <name evidence="11" type="ORF">B7H17_01260</name>
</gene>
<organism evidence="11 12">
    <name type="scientific">Pseudomonas putida</name>
    <name type="common">Arthrobacter siderocapsulatus</name>
    <dbReference type="NCBI Taxonomy" id="303"/>
    <lineage>
        <taxon>Bacteria</taxon>
        <taxon>Pseudomonadati</taxon>
        <taxon>Pseudomonadota</taxon>
        <taxon>Gammaproteobacteria</taxon>
        <taxon>Pseudomonadales</taxon>
        <taxon>Pseudomonadaceae</taxon>
        <taxon>Pseudomonas</taxon>
    </lineage>
</organism>
<keyword evidence="5" id="KW-0812">Transmembrane</keyword>
<accession>A0A1X1A736</accession>
<evidence type="ECO:0000256" key="7">
    <source>
        <dbReference type="ARBA" id="ARBA00022989"/>
    </source>
</evidence>
<dbReference type="Proteomes" id="UP000193675">
    <property type="component" value="Unassembled WGS sequence"/>
</dbReference>
<name>A0A1X1A736_PSEPU</name>
<evidence type="ECO:0000259" key="10">
    <source>
        <dbReference type="Pfam" id="PF11356"/>
    </source>
</evidence>
<keyword evidence="2" id="KW-0813">Transport</keyword>